<dbReference type="Proteomes" id="UP000294829">
    <property type="component" value="Unassembled WGS sequence"/>
</dbReference>
<dbReference type="EMBL" id="SMYL01000006">
    <property type="protein sequence ID" value="TDK65378.1"/>
    <property type="molecule type" value="Genomic_DNA"/>
</dbReference>
<dbReference type="Gene3D" id="3.30.2010.10">
    <property type="entry name" value="Metalloproteases ('zincins'), catalytic domain"/>
    <property type="match status" value="1"/>
</dbReference>
<dbReference type="Pfam" id="PF01863">
    <property type="entry name" value="YgjP-like"/>
    <property type="match status" value="1"/>
</dbReference>
<evidence type="ECO:0000313" key="2">
    <source>
        <dbReference type="EMBL" id="TDK65378.1"/>
    </source>
</evidence>
<dbReference type="InterPro" id="IPR053136">
    <property type="entry name" value="UTP_pyrophosphatase-like"/>
</dbReference>
<dbReference type="OrthoDB" id="9811177at2"/>
<evidence type="ECO:0000259" key="1">
    <source>
        <dbReference type="Pfam" id="PF01863"/>
    </source>
</evidence>
<keyword evidence="3" id="KW-1185">Reference proteome</keyword>
<gene>
    <name evidence="2" type="ORF">E2I14_12580</name>
</gene>
<dbReference type="InterPro" id="IPR002725">
    <property type="entry name" value="YgjP-like_metallopeptidase"/>
</dbReference>
<feature type="domain" description="YgjP-like metallopeptidase" evidence="1">
    <location>
        <begin position="20"/>
        <end position="225"/>
    </location>
</feature>
<dbReference type="PANTHER" id="PTHR30399:SF1">
    <property type="entry name" value="UTP PYROPHOSPHATASE"/>
    <property type="match status" value="1"/>
</dbReference>
<dbReference type="PANTHER" id="PTHR30399">
    <property type="entry name" value="UNCHARACTERIZED PROTEIN YGJP"/>
    <property type="match status" value="1"/>
</dbReference>
<name>A0A4R5W0H6_9BURK</name>
<organism evidence="2 3">
    <name type="scientific">Sapientia aquatica</name>
    <dbReference type="NCBI Taxonomy" id="1549640"/>
    <lineage>
        <taxon>Bacteria</taxon>
        <taxon>Pseudomonadati</taxon>
        <taxon>Pseudomonadota</taxon>
        <taxon>Betaproteobacteria</taxon>
        <taxon>Burkholderiales</taxon>
        <taxon>Oxalobacteraceae</taxon>
        <taxon>Sapientia</taxon>
    </lineage>
</organism>
<evidence type="ECO:0000313" key="3">
    <source>
        <dbReference type="Proteomes" id="UP000294829"/>
    </source>
</evidence>
<reference evidence="2 3" key="1">
    <citation type="submission" date="2019-03" db="EMBL/GenBank/DDBJ databases">
        <title>Sapientia aquatica gen. nov., sp. nov., isolated from a crater lake.</title>
        <authorList>
            <person name="Felfoldi T."/>
            <person name="Szabo A."/>
            <person name="Toth E."/>
            <person name="Schumann P."/>
            <person name="Keki Z."/>
            <person name="Marialigeti K."/>
            <person name="Mathe I."/>
        </authorList>
    </citation>
    <scope>NUCLEOTIDE SEQUENCE [LARGE SCALE GENOMIC DNA]</scope>
    <source>
        <strain evidence="2 3">SA-152</strain>
    </source>
</reference>
<sequence length="234" mass="26817">MQLGQQYVPYQLLRSKRRSIGFLITDEGLRITAPRWVSIAEINAAIISKQRWVLSKLQEQQDRPVPQKAQAIEWQSGATLPFLGVNATLKVEFGTPSFFDPETAVLTLNLPTDASPAQCKKHLQAWLMSQARRTFSQRLPFYADQLGVTYHSFTLTSANTRWGSCNSQGKIRLNWRLIHFSPHLIDYVIAHELAHLIEMNHSARFWATVERVFPEYDQAREQLKQLGLAALPQF</sequence>
<protein>
    <submittedName>
        <fullName evidence="2">M48 family peptidase</fullName>
    </submittedName>
</protein>
<proteinExistence type="predicted"/>
<comment type="caution">
    <text evidence="2">The sequence shown here is derived from an EMBL/GenBank/DDBJ whole genome shotgun (WGS) entry which is preliminary data.</text>
</comment>
<dbReference type="AlphaFoldDB" id="A0A4R5W0H6"/>
<accession>A0A4R5W0H6</accession>
<dbReference type="CDD" id="cd07344">
    <property type="entry name" value="M48_yhfN_like"/>
    <property type="match status" value="1"/>
</dbReference>